<dbReference type="Gene3D" id="1.10.630.10">
    <property type="entry name" value="Cytochrome P450"/>
    <property type="match status" value="1"/>
</dbReference>
<dbReference type="PRINTS" id="PR00463">
    <property type="entry name" value="EP450I"/>
</dbReference>
<sequence length="522" mass="60685">MIGYIAIALVLLFVYRFIIKNLMIYFTYKSKFGDKVVFMFYPLLGNFGISRKSFRQYGDSLHILKTIQRTKPDVKAVMVFNGFIIQIIIIDTQLQKVFLQNTKPYYKVEGPFGARDAFGQGLVVAEEKVWTRQRNFLSNSFHFNALKNRVPIIKEITKEFLSTLPSDGKTPITIIEELQNITSEVVIQTFFGENLKGMTVNGLQPSVEISKIIGDGFSYKANSFAYFLKLMVFGQEKASRVLNTTFEKNFLKRVENYNQFIEGIVDKRLSELEKLTDTSKVDENFLNLYLLEYIKQQKALKENPKIYADYEIIPKREIVHQFTTFFFAGMDTTANQTGICLWVLAQHPELQQKIRAEIDSVIQTFDDLKHEDLNKLEYFNAFFKESLRVYPTAPQVIPRVSARDHMVDDFPIPKGAFVSNLTIQYNEQKFPLLCKDIDTFNPDRFLDKNIIQDHFSFIPYSAGPRNCIGQHLALIEAKIMIAYILKNYVVLPNEEHQKVRFNHLFLYTSYERDIIKLKKLTA</sequence>
<dbReference type="EMBL" id="EU349041">
    <property type="protein sequence ID" value="ABY59972.1"/>
    <property type="molecule type" value="Genomic_DNA"/>
</dbReference>
<comment type="cofactor">
    <cofactor evidence="2">
        <name>heme</name>
        <dbReference type="ChEBI" id="CHEBI:30413"/>
    </cofactor>
</comment>
<dbReference type="GO" id="GO:0020037">
    <property type="term" value="F:heme binding"/>
    <property type="evidence" value="ECO:0007669"/>
    <property type="project" value="InterPro"/>
</dbReference>
<keyword evidence="2" id="KW-0479">Metal-binding</keyword>
<keyword evidence="3" id="KW-0560">Oxidoreductase</keyword>
<keyword evidence="2" id="KW-0408">Iron</keyword>
<dbReference type="InterPro" id="IPR050121">
    <property type="entry name" value="Cytochrome_P450_monoxygenase"/>
</dbReference>
<dbReference type="GO" id="GO:0004497">
    <property type="term" value="F:monooxygenase activity"/>
    <property type="evidence" value="ECO:0007669"/>
    <property type="project" value="UniProtKB-KW"/>
</dbReference>
<proteinExistence type="inferred from homology"/>
<dbReference type="Pfam" id="PF00067">
    <property type="entry name" value="p450"/>
    <property type="match status" value="1"/>
</dbReference>
<dbReference type="PANTHER" id="PTHR24305:SF166">
    <property type="entry name" value="CYTOCHROME P450 12A4, MITOCHONDRIAL-RELATED"/>
    <property type="match status" value="1"/>
</dbReference>
<dbReference type="SMR" id="B0FSS9"/>
<dbReference type="SUPFAM" id="SSF48264">
    <property type="entry name" value="Cytochrome P450"/>
    <property type="match status" value="1"/>
</dbReference>
<reference evidence="3" key="1">
    <citation type="journal article" date="2009" name="BMC Genomics">
        <title>Genome-wide identification and characterization of cytochrome P450 monooxygenase genes in the ciliate Tetrahymena thermophila.</title>
        <authorList>
            <person name="Fu C."/>
            <person name="Xiong J."/>
            <person name="Miao W."/>
        </authorList>
    </citation>
    <scope>NUCLEOTIDE SEQUENCE</scope>
    <source>
        <strain evidence="3">SB210</strain>
    </source>
</reference>
<keyword evidence="3" id="KW-0503">Monooxygenase</keyword>
<keyword evidence="2" id="KW-0349">Heme</keyword>
<accession>B0FSS9</accession>
<dbReference type="PRINTS" id="PR00385">
    <property type="entry name" value="P450"/>
</dbReference>
<name>B0FSS9_TETTH</name>
<evidence type="ECO:0000256" key="2">
    <source>
        <dbReference type="PIRSR" id="PIRSR602401-1"/>
    </source>
</evidence>
<dbReference type="GO" id="GO:0005506">
    <property type="term" value="F:iron ion binding"/>
    <property type="evidence" value="ECO:0007669"/>
    <property type="project" value="InterPro"/>
</dbReference>
<dbReference type="PANTHER" id="PTHR24305">
    <property type="entry name" value="CYTOCHROME P450"/>
    <property type="match status" value="1"/>
</dbReference>
<evidence type="ECO:0000256" key="1">
    <source>
        <dbReference type="ARBA" id="ARBA00010617"/>
    </source>
</evidence>
<dbReference type="OMA" id="ELYPMMW"/>
<dbReference type="InterPro" id="IPR002401">
    <property type="entry name" value="Cyt_P450_E_grp-I"/>
</dbReference>
<protein>
    <submittedName>
        <fullName evidence="3">Cytochrome P450 monooxygenase CYP5008A1</fullName>
    </submittedName>
</protein>
<organism evidence="3">
    <name type="scientific">Tetrahymena thermophila</name>
    <dbReference type="NCBI Taxonomy" id="5911"/>
    <lineage>
        <taxon>Eukaryota</taxon>
        <taxon>Sar</taxon>
        <taxon>Alveolata</taxon>
        <taxon>Ciliophora</taxon>
        <taxon>Intramacronucleata</taxon>
        <taxon>Oligohymenophorea</taxon>
        <taxon>Hymenostomatida</taxon>
        <taxon>Tetrahymenina</taxon>
        <taxon>Tetrahymenidae</taxon>
        <taxon>Tetrahymena</taxon>
    </lineage>
</organism>
<dbReference type="GO" id="GO:0016705">
    <property type="term" value="F:oxidoreductase activity, acting on paired donors, with incorporation or reduction of molecular oxygen"/>
    <property type="evidence" value="ECO:0007669"/>
    <property type="project" value="InterPro"/>
</dbReference>
<comment type="similarity">
    <text evidence="1">Belongs to the cytochrome P450 family.</text>
</comment>
<dbReference type="AlphaFoldDB" id="B0FSS9"/>
<dbReference type="CDD" id="cd20621">
    <property type="entry name" value="CYP5011A1-like"/>
    <property type="match status" value="1"/>
</dbReference>
<gene>
    <name evidence="3" type="primary">CYP</name>
</gene>
<evidence type="ECO:0000313" key="3">
    <source>
        <dbReference type="EMBL" id="ABY59972.1"/>
    </source>
</evidence>
<feature type="binding site" description="axial binding residue" evidence="2">
    <location>
        <position position="467"/>
    </location>
    <ligand>
        <name>heme</name>
        <dbReference type="ChEBI" id="CHEBI:30413"/>
    </ligand>
    <ligandPart>
        <name>Fe</name>
        <dbReference type="ChEBI" id="CHEBI:18248"/>
    </ligandPart>
</feature>
<dbReference type="InterPro" id="IPR001128">
    <property type="entry name" value="Cyt_P450"/>
</dbReference>
<dbReference type="InterPro" id="IPR036396">
    <property type="entry name" value="Cyt_P450_sf"/>
</dbReference>